<reference evidence="3" key="1">
    <citation type="journal article" date="2019" name="Int. J. Syst. Evol. Microbiol.">
        <title>The Global Catalogue of Microorganisms (GCM) 10K type strain sequencing project: providing services to taxonomists for standard genome sequencing and annotation.</title>
        <authorList>
            <consortium name="The Broad Institute Genomics Platform"/>
            <consortium name="The Broad Institute Genome Sequencing Center for Infectious Disease"/>
            <person name="Wu L."/>
            <person name="Ma J."/>
        </authorList>
    </citation>
    <scope>NUCLEOTIDE SEQUENCE [LARGE SCALE GENOMIC DNA]</scope>
    <source>
        <strain evidence="3">JCM 15572</strain>
    </source>
</reference>
<gene>
    <name evidence="2" type="ORF">GCM10009804_21530</name>
</gene>
<accession>A0ABP4NR16</accession>
<dbReference type="PANTHER" id="PTHR24305">
    <property type="entry name" value="CYTOCHROME P450"/>
    <property type="match status" value="1"/>
</dbReference>
<dbReference type="SUPFAM" id="SSF48264">
    <property type="entry name" value="Cytochrome P450"/>
    <property type="match status" value="1"/>
</dbReference>
<comment type="caution">
    <text evidence="2">The sequence shown here is derived from an EMBL/GenBank/DDBJ whole genome shotgun (WGS) entry which is preliminary data.</text>
</comment>
<dbReference type="Proteomes" id="UP001501705">
    <property type="component" value="Unassembled WGS sequence"/>
</dbReference>
<dbReference type="InterPro" id="IPR036396">
    <property type="entry name" value="Cyt_P450_sf"/>
</dbReference>
<comment type="similarity">
    <text evidence="1">Belongs to the cytochrome P450 family.</text>
</comment>
<dbReference type="Gene3D" id="1.10.630.10">
    <property type="entry name" value="Cytochrome P450"/>
    <property type="match status" value="1"/>
</dbReference>
<evidence type="ECO:0000313" key="3">
    <source>
        <dbReference type="Proteomes" id="UP001501705"/>
    </source>
</evidence>
<dbReference type="InterPro" id="IPR050121">
    <property type="entry name" value="Cytochrome_P450_monoxygenase"/>
</dbReference>
<keyword evidence="3" id="KW-1185">Reference proteome</keyword>
<evidence type="ECO:0000313" key="2">
    <source>
        <dbReference type="EMBL" id="GAA1564540.1"/>
    </source>
</evidence>
<organism evidence="2 3">
    <name type="scientific">Kribbella hippodromi</name>
    <dbReference type="NCBI Taxonomy" id="434347"/>
    <lineage>
        <taxon>Bacteria</taxon>
        <taxon>Bacillati</taxon>
        <taxon>Actinomycetota</taxon>
        <taxon>Actinomycetes</taxon>
        <taxon>Propionibacteriales</taxon>
        <taxon>Kribbellaceae</taxon>
        <taxon>Kribbella</taxon>
    </lineage>
</organism>
<dbReference type="PANTHER" id="PTHR24305:SF166">
    <property type="entry name" value="CYTOCHROME P450 12A4, MITOCHONDRIAL-RELATED"/>
    <property type="match status" value="1"/>
</dbReference>
<protein>
    <submittedName>
        <fullName evidence="2">Cytochrome P450</fullName>
    </submittedName>
</protein>
<dbReference type="InterPro" id="IPR001128">
    <property type="entry name" value="Cyt_P450"/>
</dbReference>
<sequence length="432" mass="47744">MPIMLPTASALDSGLALRDVLLPIVAQGPILRRPQLGTVAERLRVDDRALARVRRLREKYGDGPLMLRVPGRSIALVLAAADVHRLLDETPEPFAAATTEKNGALSHFQPHAVLVTDPPLRAPRRELNEQALDSHQPVHRHGHRMLEVVREELSTLTGTYGWDDFRAIWSRIVRRIVLGDRARDDTGITADLDQLRADANWADFHPRRDAVRQHFLASLTGYVTKPEPDALVAGLQDAPHELDPVGQVPHWLFAFDAAGIAVWRTFALLAAHPDEIPPIVTEARHPDVSPLLARAGAAVQESLRLWPTTLVILRESRIPTDWNGHTAPAGTEFAIVSSVFHRDPEAIDFANRFEPAVWLDGRDDTPWPLIPFSDGPAICPGRNVVLLTTSTAVSHVATNYDLDLDPATRAKLTGELPTTLNHAPIRVAFWPK</sequence>
<proteinExistence type="inferred from homology"/>
<evidence type="ECO:0000256" key="1">
    <source>
        <dbReference type="ARBA" id="ARBA00010617"/>
    </source>
</evidence>
<name>A0ABP4NR16_9ACTN</name>
<dbReference type="Pfam" id="PF00067">
    <property type="entry name" value="p450"/>
    <property type="match status" value="1"/>
</dbReference>
<dbReference type="EMBL" id="BAAAPH010000006">
    <property type="protein sequence ID" value="GAA1564540.1"/>
    <property type="molecule type" value="Genomic_DNA"/>
</dbReference>